<evidence type="ECO:0000313" key="2">
    <source>
        <dbReference type="EMBL" id="KAK4508193.1"/>
    </source>
</evidence>
<dbReference type="InterPro" id="IPR038921">
    <property type="entry name" value="YOR389W-like"/>
</dbReference>
<feature type="region of interest" description="Disordered" evidence="1">
    <location>
        <begin position="55"/>
        <end position="80"/>
    </location>
</feature>
<proteinExistence type="predicted"/>
<evidence type="ECO:0000256" key="1">
    <source>
        <dbReference type="SAM" id="MobiDB-lite"/>
    </source>
</evidence>
<keyword evidence="3" id="KW-1185">Reference proteome</keyword>
<protein>
    <submittedName>
        <fullName evidence="2">Uncharacterized protein</fullName>
    </submittedName>
</protein>
<evidence type="ECO:0000313" key="3">
    <source>
        <dbReference type="Proteomes" id="UP001305779"/>
    </source>
</evidence>
<reference evidence="2 3" key="1">
    <citation type="journal article" date="2023" name="G3 (Bethesda)">
        <title>A chromosome-level genome assembly of Zasmidium syzygii isolated from banana leaves.</title>
        <authorList>
            <person name="van Westerhoven A.C."/>
            <person name="Mehrabi R."/>
            <person name="Talebi R."/>
            <person name="Steentjes M.B.F."/>
            <person name="Corcolon B."/>
            <person name="Chong P.A."/>
            <person name="Kema G.H.J."/>
            <person name="Seidl M.F."/>
        </authorList>
    </citation>
    <scope>NUCLEOTIDE SEQUENCE [LARGE SCALE GENOMIC DNA]</scope>
    <source>
        <strain evidence="2 3">P124</strain>
    </source>
</reference>
<dbReference type="Proteomes" id="UP001305779">
    <property type="component" value="Unassembled WGS sequence"/>
</dbReference>
<accession>A0ABR0F568</accession>
<dbReference type="EMBL" id="JAXOVC010000001">
    <property type="protein sequence ID" value="KAK4508193.1"/>
    <property type="molecule type" value="Genomic_DNA"/>
</dbReference>
<dbReference type="PANTHER" id="PTHR35204:SF1">
    <property type="entry name" value="ENTEROTOXIN"/>
    <property type="match status" value="1"/>
</dbReference>
<dbReference type="PANTHER" id="PTHR35204">
    <property type="entry name" value="YALI0A21131P"/>
    <property type="match status" value="1"/>
</dbReference>
<comment type="caution">
    <text evidence="2">The sequence shown here is derived from an EMBL/GenBank/DDBJ whole genome shotgun (WGS) entry which is preliminary data.</text>
</comment>
<sequence>MAYAIRGTVDDSHLLTYRTIKAVKCLYFDGTSAALQYDGSMDSQNVFLANSSANAPSDPVFGDRPPRWPPGGNSTDPNSNETMWRPLHAEYARAAGLCDFIKEKNLGGPGWGYESIVRMNEGFEVIWCNFSSPSAELVSWLNVSAPALVGVTPPKFPRRRPPPQSVLDFMTLEDEALSTSYENWTYVYIPGYDRPFKEAAAKEWFRMAAKTYGFTGGVPGRGEARVKIDSCGLFSFYDPGLVDQAYARVVETREQFNLSSEGNWLGPKNESDSRAAALYQLGLRRRHILDRNISETDGIYMRSAIEHRMRATLQQDGNPCSGIDWTETTRTIVTDYSSPLYDLKAILTNLITSNLTNATTTQTHLNNLRGLSHQFIMPYYEYPPHFNNTTLHRSFSPESPTSLAALDRCKNQHTPSPNTPLSSSETLILTSILSVLNALCTTLLPVFLSTEILWLQHFNNITAYPSTIPSFLQDRISETVTGHLEQVEELMAWLGWMDQWVNCEPGCGVGQVCAIPMWPIPIGVERREEQEGVLSRGGVCVDLEGELGEGK</sequence>
<name>A0ABR0F568_ZASCE</name>
<gene>
    <name evidence="2" type="ORF">PRZ48_001931</name>
</gene>
<organism evidence="2 3">
    <name type="scientific">Zasmidium cellare</name>
    <name type="common">Wine cellar mold</name>
    <name type="synonym">Racodium cellare</name>
    <dbReference type="NCBI Taxonomy" id="395010"/>
    <lineage>
        <taxon>Eukaryota</taxon>
        <taxon>Fungi</taxon>
        <taxon>Dikarya</taxon>
        <taxon>Ascomycota</taxon>
        <taxon>Pezizomycotina</taxon>
        <taxon>Dothideomycetes</taxon>
        <taxon>Dothideomycetidae</taxon>
        <taxon>Mycosphaerellales</taxon>
        <taxon>Mycosphaerellaceae</taxon>
        <taxon>Zasmidium</taxon>
    </lineage>
</organism>